<gene>
    <name evidence="1" type="ORF">BJP51_25060</name>
</gene>
<dbReference type="InterPro" id="IPR011604">
    <property type="entry name" value="PDDEXK-like_dom_sf"/>
</dbReference>
<evidence type="ECO:0008006" key="3">
    <source>
        <dbReference type="Google" id="ProtNLM"/>
    </source>
</evidence>
<organism evidence="1 2">
    <name type="scientific">Paenibacillus odorifer</name>
    <dbReference type="NCBI Taxonomy" id="189426"/>
    <lineage>
        <taxon>Bacteria</taxon>
        <taxon>Bacillati</taxon>
        <taxon>Bacillota</taxon>
        <taxon>Bacilli</taxon>
        <taxon>Bacillales</taxon>
        <taxon>Paenibacillaceae</taxon>
        <taxon>Paenibacillus</taxon>
    </lineage>
</organism>
<name>A0A1R0X2X8_9BACL</name>
<proteinExistence type="predicted"/>
<sequence length="347" mass="39151">MTQSIANQIAQDFTQYLNSWHSAPEVYDDALDAQIHAWYQNVLTDKSRKVWPPRNVPYFSPSSANSDPRGLYEKLRGAKKERAGQPPHQGRWTRLGTAIGDTIQRDILFAEKHDRVRGTGNRPQFTFEYNEHLEPMFEDFAKVGTVIEHSDKKFALYGTCDGVMKYVSDDGTVLRVGLEIKSKQGTYAQTSGYSTRNGPKEDHVKQCVCYSIMYGTVAEPIDYYVLLYVNGSKKGWTMTPEEFAKNPDICAFGLHITDKMRADILDHFAGIVDAADKGEPPTLDLDKWLFNDFKRAIALSLSAEELASLQRKVSATLRSSLPDKQKRDYAEALAFIESVRAETKEAA</sequence>
<evidence type="ECO:0000313" key="1">
    <source>
        <dbReference type="EMBL" id="OMD27469.1"/>
    </source>
</evidence>
<dbReference type="Proteomes" id="UP000187465">
    <property type="component" value="Unassembled WGS sequence"/>
</dbReference>
<accession>A0A1R0X2X8</accession>
<evidence type="ECO:0000313" key="2">
    <source>
        <dbReference type="Proteomes" id="UP000187465"/>
    </source>
</evidence>
<reference evidence="1 2" key="1">
    <citation type="submission" date="2016-10" db="EMBL/GenBank/DDBJ databases">
        <title>Paenibacillus species isolates.</title>
        <authorList>
            <person name="Beno S.M."/>
        </authorList>
    </citation>
    <scope>NUCLEOTIDE SEQUENCE [LARGE SCALE GENOMIC DNA]</scope>
    <source>
        <strain evidence="1 2">FSL H7-0604</strain>
    </source>
</reference>
<dbReference type="EMBL" id="MKQP01000036">
    <property type="protein sequence ID" value="OMD27469.1"/>
    <property type="molecule type" value="Genomic_DNA"/>
</dbReference>
<dbReference type="Gene3D" id="3.90.320.10">
    <property type="match status" value="1"/>
</dbReference>
<dbReference type="AlphaFoldDB" id="A0A1R0X2X8"/>
<comment type="caution">
    <text evidence="1">The sequence shown here is derived from an EMBL/GenBank/DDBJ whole genome shotgun (WGS) entry which is preliminary data.</text>
</comment>
<protein>
    <recommendedName>
        <fullName evidence="3">YqaJ viral recombinase domain-containing protein</fullName>
    </recommendedName>
</protein>